<organism evidence="9 10">
    <name type="scientific">Streptococcus minor</name>
    <dbReference type="NCBI Taxonomy" id="229549"/>
    <lineage>
        <taxon>Bacteria</taxon>
        <taxon>Bacillati</taxon>
        <taxon>Bacillota</taxon>
        <taxon>Bacilli</taxon>
        <taxon>Lactobacillales</taxon>
        <taxon>Streptococcaceae</taxon>
        <taxon>Streptococcus</taxon>
    </lineage>
</organism>
<keyword evidence="10" id="KW-1185">Reference proteome</keyword>
<dbReference type="Pfam" id="PF04093">
    <property type="entry name" value="MreD"/>
    <property type="match status" value="1"/>
</dbReference>
<dbReference type="Proteomes" id="UP000281771">
    <property type="component" value="Unassembled WGS sequence"/>
</dbReference>
<name>A0A3P1V7A3_9STRE</name>
<proteinExistence type="inferred from homology"/>
<evidence type="ECO:0000256" key="8">
    <source>
        <dbReference type="SAM" id="Phobius"/>
    </source>
</evidence>
<evidence type="ECO:0000256" key="3">
    <source>
        <dbReference type="ARBA" id="ARBA00022475"/>
    </source>
</evidence>
<comment type="caution">
    <text evidence="9">The sequence shown here is derived from an EMBL/GenBank/DDBJ whole genome shotgun (WGS) entry which is preliminary data.</text>
</comment>
<feature type="transmembrane region" description="Helical" evidence="8">
    <location>
        <begin position="72"/>
        <end position="96"/>
    </location>
</feature>
<feature type="transmembrane region" description="Helical" evidence="8">
    <location>
        <begin position="42"/>
        <end position="66"/>
    </location>
</feature>
<keyword evidence="5" id="KW-0133">Cell shape</keyword>
<accession>A0A3P1V7A3</accession>
<evidence type="ECO:0000313" key="9">
    <source>
        <dbReference type="EMBL" id="RRD30021.1"/>
    </source>
</evidence>
<feature type="transmembrane region" description="Helical" evidence="8">
    <location>
        <begin position="6"/>
        <end position="30"/>
    </location>
</feature>
<dbReference type="STRING" id="1123309.GCA_000377005_00241"/>
<comment type="similarity">
    <text evidence="2">Belongs to the MreD family.</text>
</comment>
<dbReference type="NCBIfam" id="TIGR03426">
    <property type="entry name" value="shape_MreD"/>
    <property type="match status" value="1"/>
</dbReference>
<reference evidence="9 10" key="1">
    <citation type="submission" date="2018-11" db="EMBL/GenBank/DDBJ databases">
        <title>Genomes From Bacteria Associated with the Canine Oral Cavity: a Test Case for Automated Genome-Based Taxonomic Assignment.</title>
        <authorList>
            <person name="Coil D.A."/>
            <person name="Jospin G."/>
            <person name="Darling A.E."/>
            <person name="Wallis C."/>
            <person name="Davis I.J."/>
            <person name="Harris S."/>
            <person name="Eisen J.A."/>
            <person name="Holcombe L.J."/>
            <person name="O'Flynn C."/>
        </authorList>
    </citation>
    <scope>NUCLEOTIDE SEQUENCE [LARGE SCALE GENOMIC DNA]</scope>
    <source>
        <strain evidence="9 10">OH4621_COT-116</strain>
    </source>
</reference>
<protein>
    <submittedName>
        <fullName evidence="9">Rod shape-determining protein MreD</fullName>
    </submittedName>
</protein>
<keyword evidence="7 8" id="KW-0472">Membrane</keyword>
<feature type="transmembrane region" description="Helical" evidence="8">
    <location>
        <begin position="135"/>
        <end position="157"/>
    </location>
</feature>
<evidence type="ECO:0000256" key="6">
    <source>
        <dbReference type="ARBA" id="ARBA00022989"/>
    </source>
</evidence>
<dbReference type="InterPro" id="IPR007227">
    <property type="entry name" value="Cell_shape_determining_MreD"/>
</dbReference>
<evidence type="ECO:0000256" key="5">
    <source>
        <dbReference type="ARBA" id="ARBA00022960"/>
    </source>
</evidence>
<dbReference type="GO" id="GO:0008360">
    <property type="term" value="P:regulation of cell shape"/>
    <property type="evidence" value="ECO:0007669"/>
    <property type="project" value="UniProtKB-KW"/>
</dbReference>
<keyword evidence="4 8" id="KW-0812">Transmembrane</keyword>
<evidence type="ECO:0000256" key="2">
    <source>
        <dbReference type="ARBA" id="ARBA00007776"/>
    </source>
</evidence>
<keyword evidence="3" id="KW-1003">Cell membrane</keyword>
<sequence length="171" mass="19866">MKKQYLAYLMPLIAFLVFLLDSQLSTLLINWAPGSMMISSHILLMVAIFLSFQLPLIYNIVLFSIMGLVYDLYYFGILGIFITLLPLVVYLIYYFYQNLPFKTITNHIILVVILFIFKFFSFALARLFLLTNLSMFIFVFNDLMPTLVFNSILLLLLQPLLKSLFGITNKT</sequence>
<keyword evidence="6 8" id="KW-1133">Transmembrane helix</keyword>
<dbReference type="EMBL" id="RQZA01000010">
    <property type="protein sequence ID" value="RRD30021.1"/>
    <property type="molecule type" value="Genomic_DNA"/>
</dbReference>
<dbReference type="AlphaFoldDB" id="A0A3P1V7A3"/>
<evidence type="ECO:0000256" key="4">
    <source>
        <dbReference type="ARBA" id="ARBA00022692"/>
    </source>
</evidence>
<comment type="subcellular location">
    <subcellularLocation>
        <location evidence="1">Cell membrane</location>
        <topology evidence="1">Multi-pass membrane protein</topology>
    </subcellularLocation>
</comment>
<feature type="transmembrane region" description="Helical" evidence="8">
    <location>
        <begin position="108"/>
        <end position="129"/>
    </location>
</feature>
<evidence type="ECO:0000256" key="7">
    <source>
        <dbReference type="ARBA" id="ARBA00023136"/>
    </source>
</evidence>
<dbReference type="GO" id="GO:0005886">
    <property type="term" value="C:plasma membrane"/>
    <property type="evidence" value="ECO:0007669"/>
    <property type="project" value="UniProtKB-SubCell"/>
</dbReference>
<gene>
    <name evidence="9" type="primary">mreD</name>
    <name evidence="9" type="ORF">EII38_08605</name>
</gene>
<evidence type="ECO:0000256" key="1">
    <source>
        <dbReference type="ARBA" id="ARBA00004651"/>
    </source>
</evidence>
<evidence type="ECO:0000313" key="10">
    <source>
        <dbReference type="Proteomes" id="UP000281771"/>
    </source>
</evidence>